<reference evidence="1 2" key="1">
    <citation type="submission" date="2022-04" db="EMBL/GenBank/DDBJ databases">
        <title>Genome sequence of soybean root-associated Caulobacter segnis RL271.</title>
        <authorList>
            <person name="Longley R."/>
            <person name="Bonito G."/>
            <person name="Trigodet F."/>
            <person name="Crosson S."/>
            <person name="Fiebig A."/>
        </authorList>
    </citation>
    <scope>NUCLEOTIDE SEQUENCE [LARGE SCALE GENOMIC DNA]</scope>
    <source>
        <strain evidence="1 2">RL271</strain>
    </source>
</reference>
<gene>
    <name evidence="1" type="ORF">MZV50_06155</name>
</gene>
<keyword evidence="2" id="KW-1185">Reference proteome</keyword>
<organism evidence="1 2">
    <name type="scientific">Caulobacter segnis</name>
    <dbReference type="NCBI Taxonomy" id="88688"/>
    <lineage>
        <taxon>Bacteria</taxon>
        <taxon>Pseudomonadati</taxon>
        <taxon>Pseudomonadota</taxon>
        <taxon>Alphaproteobacteria</taxon>
        <taxon>Caulobacterales</taxon>
        <taxon>Caulobacteraceae</taxon>
        <taxon>Caulobacter</taxon>
    </lineage>
</organism>
<sequence>MTRQAADKMRISQTSTIDAAQSSLAFPGGVAAATAALNDTSGAVGVDQQLNAYHALANRYNGAGYAERASLTQALTESPFAKTIQSALNTFTRSAWAGADAAPPAPQRQALDAFNGLSETDQAIIASLQVGVQDSQGPSSVADYRGRLQADLEGVQPATAERRDSITLSAEAQARLAGGAAPDTAPAVPADATPEMAAAISAYGRAAR</sequence>
<accession>A0ABY4ZWC0</accession>
<dbReference type="EMBL" id="CP096040">
    <property type="protein sequence ID" value="USQ97133.1"/>
    <property type="molecule type" value="Genomic_DNA"/>
</dbReference>
<protein>
    <submittedName>
        <fullName evidence="1">Uncharacterized protein</fullName>
    </submittedName>
</protein>
<evidence type="ECO:0000313" key="2">
    <source>
        <dbReference type="Proteomes" id="UP001057520"/>
    </source>
</evidence>
<evidence type="ECO:0000313" key="1">
    <source>
        <dbReference type="EMBL" id="USQ97133.1"/>
    </source>
</evidence>
<proteinExistence type="predicted"/>
<dbReference type="Proteomes" id="UP001057520">
    <property type="component" value="Chromosome"/>
</dbReference>
<name>A0ABY4ZWC0_9CAUL</name>